<keyword evidence="4" id="KW-0732">Signal</keyword>
<dbReference type="AlphaFoldDB" id="A0A6I4UUM5"/>
<dbReference type="GO" id="GO:0085020">
    <property type="term" value="P:protein K6-linked ubiquitination"/>
    <property type="evidence" value="ECO:0007669"/>
    <property type="project" value="TreeGrafter"/>
</dbReference>
<keyword evidence="1" id="KW-0677">Repeat</keyword>
<dbReference type="SUPFAM" id="SSF48403">
    <property type="entry name" value="Ankyrin repeat"/>
    <property type="match status" value="1"/>
</dbReference>
<evidence type="ECO:0000256" key="2">
    <source>
        <dbReference type="ARBA" id="ARBA00023043"/>
    </source>
</evidence>
<evidence type="ECO:0000256" key="1">
    <source>
        <dbReference type="ARBA" id="ARBA00022737"/>
    </source>
</evidence>
<dbReference type="PANTHER" id="PTHR24171:SF8">
    <property type="entry name" value="BRCA1-ASSOCIATED RING DOMAIN PROTEIN 1"/>
    <property type="match status" value="1"/>
</dbReference>
<dbReference type="SMART" id="SM00248">
    <property type="entry name" value="ANK"/>
    <property type="match status" value="2"/>
</dbReference>
<organism evidence="5 6">
    <name type="scientific">Croceibacterium soli</name>
    <dbReference type="NCBI Taxonomy" id="1739690"/>
    <lineage>
        <taxon>Bacteria</taxon>
        <taxon>Pseudomonadati</taxon>
        <taxon>Pseudomonadota</taxon>
        <taxon>Alphaproteobacteria</taxon>
        <taxon>Sphingomonadales</taxon>
        <taxon>Erythrobacteraceae</taxon>
        <taxon>Croceibacterium</taxon>
    </lineage>
</organism>
<reference evidence="5 6" key="1">
    <citation type="submission" date="2019-12" db="EMBL/GenBank/DDBJ databases">
        <title>Genomic-based taxomic classification of the family Erythrobacteraceae.</title>
        <authorList>
            <person name="Xu L."/>
        </authorList>
    </citation>
    <scope>NUCLEOTIDE SEQUENCE [LARGE SCALE GENOMIC DNA]</scope>
    <source>
        <strain evidence="5 6">MCCC 1K02066</strain>
    </source>
</reference>
<gene>
    <name evidence="5" type="ORF">GRI75_11875</name>
</gene>
<protein>
    <submittedName>
        <fullName evidence="5">Uncharacterized protein</fullName>
    </submittedName>
</protein>
<dbReference type="InterPro" id="IPR036770">
    <property type="entry name" value="Ankyrin_rpt-contain_sf"/>
</dbReference>
<dbReference type="InterPro" id="IPR002110">
    <property type="entry name" value="Ankyrin_rpt"/>
</dbReference>
<dbReference type="PANTHER" id="PTHR24171">
    <property type="entry name" value="ANKYRIN REPEAT DOMAIN-CONTAINING PROTEIN 39-RELATED"/>
    <property type="match status" value="1"/>
</dbReference>
<dbReference type="Proteomes" id="UP000469159">
    <property type="component" value="Unassembled WGS sequence"/>
</dbReference>
<evidence type="ECO:0000313" key="6">
    <source>
        <dbReference type="Proteomes" id="UP000469159"/>
    </source>
</evidence>
<accession>A0A6I4UUM5</accession>
<dbReference type="OrthoDB" id="7543342at2"/>
<sequence length="300" mass="32038">MHRFVAGVIALSISTAAFAGDPFDDARYHIRTKSNADAIALIDSGEFDVNMQTDEGYSLLHYAASAGNLEMVKALIARGADPTLKAAVGGTPYEMAIGTMVKAEIRKAMTARAAVSPQAPRTTTPAPAVTAPQAGLGAVRASNGMCELARNNPASSSRSPAMRPFLAARDAIWYNHPDELEGLLQDCVGPADADEYGWTLLHHAAQRDRVPLARILLDYGAKSGSRNKDGETAAHLATSAEMKALLGSDNSAKAPDNPEDRRKLECQQKFAADAALASDTTGRMSAMRRWEACLKTGFYW</sequence>
<feature type="repeat" description="ANK" evidence="3">
    <location>
        <begin position="55"/>
        <end position="87"/>
    </location>
</feature>
<dbReference type="Gene3D" id="1.25.40.20">
    <property type="entry name" value="Ankyrin repeat-containing domain"/>
    <property type="match status" value="2"/>
</dbReference>
<comment type="caution">
    <text evidence="5">The sequence shown here is derived from an EMBL/GenBank/DDBJ whole genome shotgun (WGS) entry which is preliminary data.</text>
</comment>
<name>A0A6I4UUM5_9SPHN</name>
<keyword evidence="2 3" id="KW-0040">ANK repeat</keyword>
<feature type="signal peptide" evidence="4">
    <location>
        <begin position="1"/>
        <end position="19"/>
    </location>
</feature>
<dbReference type="PROSITE" id="PS50088">
    <property type="entry name" value="ANK_REPEAT"/>
    <property type="match status" value="2"/>
</dbReference>
<dbReference type="GO" id="GO:0004842">
    <property type="term" value="F:ubiquitin-protein transferase activity"/>
    <property type="evidence" value="ECO:0007669"/>
    <property type="project" value="TreeGrafter"/>
</dbReference>
<dbReference type="EMBL" id="WTYK01000007">
    <property type="protein sequence ID" value="MXP42338.1"/>
    <property type="molecule type" value="Genomic_DNA"/>
</dbReference>
<dbReference type="PROSITE" id="PS50297">
    <property type="entry name" value="ANK_REP_REGION"/>
    <property type="match status" value="2"/>
</dbReference>
<feature type="chain" id="PRO_5026132228" evidence="4">
    <location>
        <begin position="20"/>
        <end position="300"/>
    </location>
</feature>
<evidence type="ECO:0000256" key="4">
    <source>
        <dbReference type="SAM" id="SignalP"/>
    </source>
</evidence>
<keyword evidence="6" id="KW-1185">Reference proteome</keyword>
<dbReference type="Pfam" id="PF12796">
    <property type="entry name" value="Ank_2"/>
    <property type="match status" value="1"/>
</dbReference>
<evidence type="ECO:0000256" key="3">
    <source>
        <dbReference type="PROSITE-ProRule" id="PRU00023"/>
    </source>
</evidence>
<evidence type="ECO:0000313" key="5">
    <source>
        <dbReference type="EMBL" id="MXP42338.1"/>
    </source>
</evidence>
<dbReference type="RefSeq" id="WP_160747202.1">
    <property type="nucleotide sequence ID" value="NZ_WTYK01000007.1"/>
</dbReference>
<feature type="repeat" description="ANK" evidence="3">
    <location>
        <begin position="196"/>
        <end position="228"/>
    </location>
</feature>
<dbReference type="Pfam" id="PF13857">
    <property type="entry name" value="Ank_5"/>
    <property type="match status" value="1"/>
</dbReference>
<proteinExistence type="predicted"/>